<keyword evidence="3" id="KW-1185">Reference proteome</keyword>
<keyword evidence="1" id="KW-0732">Signal</keyword>
<accession>A0ABV8CEF3</accession>
<dbReference type="RefSeq" id="WP_382342259.1">
    <property type="nucleotide sequence ID" value="NZ_JBHSAB010000011.1"/>
</dbReference>
<gene>
    <name evidence="2" type="ORF">ACFORL_06465</name>
</gene>
<evidence type="ECO:0000313" key="2">
    <source>
        <dbReference type="EMBL" id="MFC3908719.1"/>
    </source>
</evidence>
<evidence type="ECO:0000256" key="1">
    <source>
        <dbReference type="SAM" id="SignalP"/>
    </source>
</evidence>
<sequence>MKLKSLLFVCLFSMLSSVFADSRHVHPKADAGENKSAAVKNAFLPGYCEIEIANYSERNVTVYGTFDDNSTMTPFNIYSGETPHYISLYYYGYCHASMWLDIYTFRGQRVYAGYTGPGQTVTIYDLLGNAKSSVKTK</sequence>
<evidence type="ECO:0008006" key="4">
    <source>
        <dbReference type="Google" id="ProtNLM"/>
    </source>
</evidence>
<name>A0ABV8CEF3_9GAMM</name>
<dbReference type="EMBL" id="JBHSAB010000011">
    <property type="protein sequence ID" value="MFC3908719.1"/>
    <property type="molecule type" value="Genomic_DNA"/>
</dbReference>
<evidence type="ECO:0000313" key="3">
    <source>
        <dbReference type="Proteomes" id="UP001595758"/>
    </source>
</evidence>
<reference evidence="3" key="1">
    <citation type="journal article" date="2019" name="Int. J. Syst. Evol. Microbiol.">
        <title>The Global Catalogue of Microorganisms (GCM) 10K type strain sequencing project: providing services to taxonomists for standard genome sequencing and annotation.</title>
        <authorList>
            <consortium name="The Broad Institute Genomics Platform"/>
            <consortium name="The Broad Institute Genome Sequencing Center for Infectious Disease"/>
            <person name="Wu L."/>
            <person name="Ma J."/>
        </authorList>
    </citation>
    <scope>NUCLEOTIDE SEQUENCE [LARGE SCALE GENOMIC DNA]</scope>
    <source>
        <strain evidence="3">CCUG 59858</strain>
    </source>
</reference>
<comment type="caution">
    <text evidence="2">The sequence shown here is derived from an EMBL/GenBank/DDBJ whole genome shotgun (WGS) entry which is preliminary data.</text>
</comment>
<organism evidence="2 3">
    <name type="scientific">Legionella dresdenensis</name>
    <dbReference type="NCBI Taxonomy" id="450200"/>
    <lineage>
        <taxon>Bacteria</taxon>
        <taxon>Pseudomonadati</taxon>
        <taxon>Pseudomonadota</taxon>
        <taxon>Gammaproteobacteria</taxon>
        <taxon>Legionellales</taxon>
        <taxon>Legionellaceae</taxon>
        <taxon>Legionella</taxon>
    </lineage>
</organism>
<dbReference type="Proteomes" id="UP001595758">
    <property type="component" value="Unassembled WGS sequence"/>
</dbReference>
<feature type="signal peptide" evidence="1">
    <location>
        <begin position="1"/>
        <end position="20"/>
    </location>
</feature>
<protein>
    <recommendedName>
        <fullName evidence="4">Secreted protein</fullName>
    </recommendedName>
</protein>
<feature type="chain" id="PRO_5045613108" description="Secreted protein" evidence="1">
    <location>
        <begin position="21"/>
        <end position="137"/>
    </location>
</feature>
<proteinExistence type="predicted"/>